<keyword evidence="2" id="KW-0614">Plasmid</keyword>
<evidence type="ECO:0000313" key="2">
    <source>
        <dbReference type="EMBL" id="QGM26304.1"/>
    </source>
</evidence>
<dbReference type="Pfam" id="PF23947">
    <property type="entry name" value="DUF7281"/>
    <property type="match status" value="1"/>
</dbReference>
<sequence length="134" mass="15678">MMNRVFDWYMQLPLEWQSSLFVYRGHGANIKTVVKLLEQVSDNCLLAFYGDLDPYGINIASHFYKIRPLALIVPSIWQEITVTHIDNNVNKFLKQIVQTRDIAFDQAEPLILRELFHHVDPSQNNGQYFPLKIT</sequence>
<gene>
    <name evidence="2" type="ORF">GJD93_00615</name>
</gene>
<evidence type="ECO:0000313" key="3">
    <source>
        <dbReference type="Proteomes" id="UP000405075"/>
    </source>
</evidence>
<protein>
    <recommendedName>
        <fullName evidence="1">DUF7281 domain-containing protein</fullName>
    </recommendedName>
</protein>
<evidence type="ECO:0000259" key="1">
    <source>
        <dbReference type="Pfam" id="PF23947"/>
    </source>
</evidence>
<dbReference type="GeneID" id="64224007"/>
<dbReference type="RefSeq" id="WP_154320139.1">
    <property type="nucleotide sequence ID" value="NZ_CP071767.1"/>
</dbReference>
<organism evidence="2 3">
    <name type="scientific">Acinetobacter towneri</name>
    <dbReference type="NCBI Taxonomy" id="202956"/>
    <lineage>
        <taxon>Bacteria</taxon>
        <taxon>Pseudomonadati</taxon>
        <taxon>Pseudomonadota</taxon>
        <taxon>Gammaproteobacteria</taxon>
        <taxon>Moraxellales</taxon>
        <taxon>Moraxellaceae</taxon>
        <taxon>Acinetobacter</taxon>
    </lineage>
</organism>
<dbReference type="Proteomes" id="UP000405075">
    <property type="component" value="Plasmid p19110F47-2"/>
</dbReference>
<dbReference type="AlphaFoldDB" id="A0AAP9GSM4"/>
<accession>A0AAP9GSM4</accession>
<name>A0AAP9GSM4_9GAMM</name>
<dbReference type="InterPro" id="IPR055705">
    <property type="entry name" value="DUF7281"/>
</dbReference>
<geneLocation type="plasmid" evidence="3">
    <name>p19110f47-2</name>
</geneLocation>
<proteinExistence type="predicted"/>
<reference evidence="3" key="1">
    <citation type="submission" date="2019-11" db="EMBL/GenBank/DDBJ databases">
        <title>Escherichia coli 1916D6.</title>
        <authorList>
            <person name="Yao H."/>
            <person name="Du X."/>
            <person name="Yu R."/>
            <person name="Li A."/>
        </authorList>
    </citation>
    <scope>NUCLEOTIDE SEQUENCE [LARGE SCALE GENOMIC DNA]</scope>
    <source>
        <strain evidence="3">19110F47</strain>
        <plasmid evidence="3">p19110f47-2</plasmid>
    </source>
</reference>
<dbReference type="EMBL" id="CP046044">
    <property type="protein sequence ID" value="QGM26304.1"/>
    <property type="molecule type" value="Genomic_DNA"/>
</dbReference>
<feature type="domain" description="DUF7281" evidence="1">
    <location>
        <begin position="10"/>
        <end position="119"/>
    </location>
</feature>